<keyword evidence="3" id="KW-1185">Reference proteome</keyword>
<name>A0A225VIW3_9STRA</name>
<proteinExistence type="predicted"/>
<dbReference type="Proteomes" id="UP000198211">
    <property type="component" value="Unassembled WGS sequence"/>
</dbReference>
<feature type="compositionally biased region" description="Basic and acidic residues" evidence="1">
    <location>
        <begin position="1"/>
        <end position="14"/>
    </location>
</feature>
<feature type="compositionally biased region" description="Acidic residues" evidence="1">
    <location>
        <begin position="15"/>
        <end position="24"/>
    </location>
</feature>
<accession>A0A225VIW3</accession>
<dbReference type="GO" id="GO:0006508">
    <property type="term" value="P:proteolysis"/>
    <property type="evidence" value="ECO:0007669"/>
    <property type="project" value="UniProtKB-KW"/>
</dbReference>
<dbReference type="EMBL" id="NBNE01004947">
    <property type="protein sequence ID" value="OWZ04470.1"/>
    <property type="molecule type" value="Genomic_DNA"/>
</dbReference>
<feature type="region of interest" description="Disordered" evidence="1">
    <location>
        <begin position="1"/>
        <end position="30"/>
    </location>
</feature>
<dbReference type="OrthoDB" id="126457at2759"/>
<dbReference type="GO" id="GO:0008233">
    <property type="term" value="F:peptidase activity"/>
    <property type="evidence" value="ECO:0007669"/>
    <property type="project" value="UniProtKB-KW"/>
</dbReference>
<keyword evidence="2" id="KW-0378">Hydrolase</keyword>
<dbReference type="AlphaFoldDB" id="A0A225VIW3"/>
<keyword evidence="2" id="KW-0645">Protease</keyword>
<gene>
    <name evidence="2" type="ORF">PHMEG_00023617</name>
</gene>
<evidence type="ECO:0000313" key="2">
    <source>
        <dbReference type="EMBL" id="OWZ04470.1"/>
    </source>
</evidence>
<evidence type="ECO:0000256" key="1">
    <source>
        <dbReference type="SAM" id="MobiDB-lite"/>
    </source>
</evidence>
<reference evidence="3" key="1">
    <citation type="submission" date="2017-03" db="EMBL/GenBank/DDBJ databases">
        <title>Phytopthora megakarya and P. palmivora, two closely related causual agents of cacao black pod achieved similar genome size and gene model numbers by different mechanisms.</title>
        <authorList>
            <person name="Ali S."/>
            <person name="Shao J."/>
            <person name="Larry D.J."/>
            <person name="Kronmiller B."/>
            <person name="Shen D."/>
            <person name="Strem M.D."/>
            <person name="Melnick R.L."/>
            <person name="Guiltinan M.J."/>
            <person name="Tyler B.M."/>
            <person name="Meinhardt L.W."/>
            <person name="Bailey B.A."/>
        </authorList>
    </citation>
    <scope>NUCLEOTIDE SEQUENCE [LARGE SCALE GENOMIC DNA]</scope>
    <source>
        <strain evidence="3">zdho120</strain>
    </source>
</reference>
<comment type="caution">
    <text evidence="2">The sequence shown here is derived from an EMBL/GenBank/DDBJ whole genome shotgun (WGS) entry which is preliminary data.</text>
</comment>
<sequence>MRPGARWDKNRYDEDGSSSDDDEDLYRRPQQDVVLNEYITQIEKASSPERERLTQKIELATHHPLGQIRAFSGLRNKSENSIQWLRGFVYEMKGTRACPDE</sequence>
<evidence type="ECO:0000313" key="3">
    <source>
        <dbReference type="Proteomes" id="UP000198211"/>
    </source>
</evidence>
<protein>
    <submittedName>
        <fullName evidence="2">Eukaryotic/viral aspartic protease</fullName>
    </submittedName>
</protein>
<organism evidence="2 3">
    <name type="scientific">Phytophthora megakarya</name>
    <dbReference type="NCBI Taxonomy" id="4795"/>
    <lineage>
        <taxon>Eukaryota</taxon>
        <taxon>Sar</taxon>
        <taxon>Stramenopiles</taxon>
        <taxon>Oomycota</taxon>
        <taxon>Peronosporomycetes</taxon>
        <taxon>Peronosporales</taxon>
        <taxon>Peronosporaceae</taxon>
        <taxon>Phytophthora</taxon>
    </lineage>
</organism>